<protein>
    <submittedName>
        <fullName evidence="2">Transcriptional regulator</fullName>
    </submittedName>
</protein>
<feature type="compositionally biased region" description="Basic and acidic residues" evidence="1">
    <location>
        <begin position="51"/>
        <end position="63"/>
    </location>
</feature>
<feature type="region of interest" description="Disordered" evidence="1">
    <location>
        <begin position="51"/>
        <end position="109"/>
    </location>
</feature>
<evidence type="ECO:0000256" key="1">
    <source>
        <dbReference type="SAM" id="MobiDB-lite"/>
    </source>
</evidence>
<evidence type="ECO:0000313" key="2">
    <source>
        <dbReference type="EMBL" id="AVL93333.1"/>
    </source>
</evidence>
<gene>
    <name evidence="2" type="ORF">matv_1</name>
</gene>
<dbReference type="EMBL" id="MG807317">
    <property type="protein sequence ID" value="AVL93333.1"/>
    <property type="molecule type" value="Genomic_DNA"/>
</dbReference>
<proteinExistence type="predicted"/>
<reference evidence="2" key="1">
    <citation type="journal article" date="2019" name="ISME J.">
        <title>Exploration of the propagation of transpovirons within Mimiviridae reveals a unique example of commensalism in the viral world.</title>
        <authorList>
            <person name="Jeudy S."/>
            <person name="Bertaux L."/>
            <person name="Alempic J.-M."/>
            <person name="Lartigue A."/>
            <person name="Legendre M."/>
            <person name="Belmudes L."/>
            <person name="Santini S."/>
            <person name="Philippe N."/>
            <person name="Beucher L."/>
            <person name="Biondi E.G."/>
            <person name="Juul S."/>
            <person name="Turner D.J."/>
            <person name="Coute Y."/>
            <person name="Claverie J.-M."/>
            <person name="Abergel C."/>
        </authorList>
    </citation>
    <scope>NUCLEOTIDE SEQUENCE</scope>
    <source>
        <strain evidence="2">10A</strain>
    </source>
</reference>
<organism evidence="2">
    <name type="scientific">Moumouvirus australiensis transpoviron</name>
    <dbReference type="NCBI Taxonomy" id="2711276"/>
    <lineage>
        <taxon>Viruses</taxon>
        <taxon>unclassified satellites</taxon>
        <taxon>DNA satellites</taxon>
    </lineage>
</organism>
<accession>A0A2P1EHI6</accession>
<feature type="compositionally biased region" description="Acidic residues" evidence="1">
    <location>
        <begin position="64"/>
        <end position="109"/>
    </location>
</feature>
<name>A0A2P1EHI6_9VIRU</name>
<sequence length="133" mass="15763">MDIKILRWKKQYQMVTDLYIKKGYTIANACKKIGISKAKYYQISKLLREENNKENKKMNTKEEDSSDGEVKEEEDSSDGEVKEEEDSSDEEVKEEEDSSDEEVKEEEDECKQLINNIKENNYKYHNCQEKIKC</sequence>